<evidence type="ECO:0000256" key="4">
    <source>
        <dbReference type="ARBA" id="ARBA00023163"/>
    </source>
</evidence>
<feature type="region of interest" description="Disordered" evidence="5">
    <location>
        <begin position="262"/>
        <end position="289"/>
    </location>
</feature>
<dbReference type="InterPro" id="IPR007627">
    <property type="entry name" value="RNA_pol_sigma70_r2"/>
</dbReference>
<feature type="domain" description="RNA polymerase sigma-70 region 2" evidence="6">
    <location>
        <begin position="74"/>
        <end position="120"/>
    </location>
</feature>
<keyword evidence="2" id="KW-0731">Sigma factor</keyword>
<dbReference type="Gene3D" id="1.20.140.160">
    <property type="match status" value="1"/>
</dbReference>
<keyword evidence="9" id="KW-1185">Reference proteome</keyword>
<keyword evidence="1" id="KW-0805">Transcription regulation</keyword>
<evidence type="ECO:0000259" key="6">
    <source>
        <dbReference type="Pfam" id="PF04542"/>
    </source>
</evidence>
<dbReference type="PANTHER" id="PTHR30385:SF7">
    <property type="entry name" value="RNA POLYMERASE SIGMA FACTOR FLIA"/>
    <property type="match status" value="1"/>
</dbReference>
<keyword evidence="3" id="KW-0238">DNA-binding</keyword>
<evidence type="ECO:0000256" key="5">
    <source>
        <dbReference type="SAM" id="MobiDB-lite"/>
    </source>
</evidence>
<dbReference type="NCBIfam" id="TIGR02937">
    <property type="entry name" value="sigma70-ECF"/>
    <property type="match status" value="1"/>
</dbReference>
<organism evidence="8 9">
    <name type="scientific">Tessaracoccus flavescens</name>
    <dbReference type="NCBI Taxonomy" id="399497"/>
    <lineage>
        <taxon>Bacteria</taxon>
        <taxon>Bacillati</taxon>
        <taxon>Actinomycetota</taxon>
        <taxon>Actinomycetes</taxon>
        <taxon>Propionibacteriales</taxon>
        <taxon>Propionibacteriaceae</taxon>
        <taxon>Tessaracoccus</taxon>
    </lineage>
</organism>
<protein>
    <recommendedName>
        <fullName evidence="10">RNA polymerase sigma-70 region 2 domain-containing protein</fullName>
    </recommendedName>
</protein>
<dbReference type="Gene3D" id="1.20.120.1810">
    <property type="match status" value="1"/>
</dbReference>
<evidence type="ECO:0008006" key="10">
    <source>
        <dbReference type="Google" id="ProtNLM"/>
    </source>
</evidence>
<dbReference type="Proteomes" id="UP000188235">
    <property type="component" value="Chromosome"/>
</dbReference>
<evidence type="ECO:0000313" key="9">
    <source>
        <dbReference type="Proteomes" id="UP000188235"/>
    </source>
</evidence>
<dbReference type="AlphaFoldDB" id="A0A1Q2CTT4"/>
<dbReference type="GO" id="GO:0006352">
    <property type="term" value="P:DNA-templated transcription initiation"/>
    <property type="evidence" value="ECO:0007669"/>
    <property type="project" value="InterPro"/>
</dbReference>
<keyword evidence="4" id="KW-0804">Transcription</keyword>
<dbReference type="InterPro" id="IPR013324">
    <property type="entry name" value="RNA_pol_sigma_r3/r4-like"/>
</dbReference>
<dbReference type="SUPFAM" id="SSF88946">
    <property type="entry name" value="Sigma2 domain of RNA polymerase sigma factors"/>
    <property type="match status" value="1"/>
</dbReference>
<dbReference type="Pfam" id="PF04542">
    <property type="entry name" value="Sigma70_r2"/>
    <property type="match status" value="1"/>
</dbReference>
<dbReference type="GO" id="GO:0003677">
    <property type="term" value="F:DNA binding"/>
    <property type="evidence" value="ECO:0007669"/>
    <property type="project" value="UniProtKB-KW"/>
</dbReference>
<evidence type="ECO:0000256" key="3">
    <source>
        <dbReference type="ARBA" id="ARBA00023125"/>
    </source>
</evidence>
<dbReference type="KEGG" id="tfa:BW733_00385"/>
<evidence type="ECO:0000256" key="2">
    <source>
        <dbReference type="ARBA" id="ARBA00023082"/>
    </source>
</evidence>
<dbReference type="EMBL" id="CP019607">
    <property type="protein sequence ID" value="AQP49521.1"/>
    <property type="molecule type" value="Genomic_DNA"/>
</dbReference>
<proteinExistence type="predicted"/>
<gene>
    <name evidence="8" type="ORF">BW733_00385</name>
</gene>
<dbReference type="OrthoDB" id="3745243at2"/>
<dbReference type="RefSeq" id="WP_077346895.1">
    <property type="nucleotide sequence ID" value="NZ_CP019607.1"/>
</dbReference>
<accession>A0A1Q2CTT4</accession>
<dbReference type="STRING" id="399497.BW733_00385"/>
<dbReference type="InterPro" id="IPR014284">
    <property type="entry name" value="RNA_pol_sigma-70_dom"/>
</dbReference>
<evidence type="ECO:0000313" key="8">
    <source>
        <dbReference type="EMBL" id="AQP49521.1"/>
    </source>
</evidence>
<feature type="domain" description="RNA polymerase sigma-70 region 4" evidence="7">
    <location>
        <begin position="202"/>
        <end position="247"/>
    </location>
</feature>
<sequence length="289" mass="31871">METIDIPLIWLDDGDDVRLARAVEAGVYAAHLIATQGPDHRLQAVVEAGHSAEERLWWVGLRIARMISSRVAATNQLPRDDLFQESCVAVAQAIRAFDHSRGVRFTTFVHHVVRQSLLDAEKFRVGTSAASRWDRRAARLVELARRRDPRQSIVEAARAAGVSVGAARRGRTRLVPLDDVATHDPGAESTLERVGLPSLEFLDLLTPRHRMVLRERYFRERITLAELAARLGVSTSTACRWERSAIAEARAVLDAERTTLSRGRRSAAACDASPVPSVERTGPGAPSDP</sequence>
<dbReference type="PANTHER" id="PTHR30385">
    <property type="entry name" value="SIGMA FACTOR F FLAGELLAR"/>
    <property type="match status" value="1"/>
</dbReference>
<dbReference type="InterPro" id="IPR013325">
    <property type="entry name" value="RNA_pol_sigma_r2"/>
</dbReference>
<name>A0A1Q2CTT4_9ACTN</name>
<evidence type="ECO:0000256" key="1">
    <source>
        <dbReference type="ARBA" id="ARBA00023015"/>
    </source>
</evidence>
<reference evidence="8 9" key="1">
    <citation type="journal article" date="2008" name="Int. J. Syst. Evol. Microbiol.">
        <title>Tessaracoccus flavescens sp. nov., isolated from marine sediment.</title>
        <authorList>
            <person name="Lee D.W."/>
            <person name="Lee S.D."/>
        </authorList>
    </citation>
    <scope>NUCLEOTIDE SEQUENCE [LARGE SCALE GENOMIC DNA]</scope>
    <source>
        <strain evidence="8 9">SST-39T</strain>
    </source>
</reference>
<dbReference type="InterPro" id="IPR007630">
    <property type="entry name" value="RNA_pol_sigma70_r4"/>
</dbReference>
<dbReference type="Pfam" id="PF04545">
    <property type="entry name" value="Sigma70_r4"/>
    <property type="match status" value="1"/>
</dbReference>
<dbReference type="SUPFAM" id="SSF88659">
    <property type="entry name" value="Sigma3 and sigma4 domains of RNA polymerase sigma factors"/>
    <property type="match status" value="1"/>
</dbReference>
<dbReference type="GO" id="GO:0016987">
    <property type="term" value="F:sigma factor activity"/>
    <property type="evidence" value="ECO:0007669"/>
    <property type="project" value="UniProtKB-KW"/>
</dbReference>
<evidence type="ECO:0000259" key="7">
    <source>
        <dbReference type="Pfam" id="PF04545"/>
    </source>
</evidence>